<accession>A0A6G1GAF5</accession>
<gene>
    <name evidence="1 3" type="ORF">P152DRAFT_233777</name>
</gene>
<proteinExistence type="predicted"/>
<organism evidence="1">
    <name type="scientific">Eremomyces bilateralis CBS 781.70</name>
    <dbReference type="NCBI Taxonomy" id="1392243"/>
    <lineage>
        <taxon>Eukaryota</taxon>
        <taxon>Fungi</taxon>
        <taxon>Dikarya</taxon>
        <taxon>Ascomycota</taxon>
        <taxon>Pezizomycotina</taxon>
        <taxon>Dothideomycetes</taxon>
        <taxon>Dothideomycetes incertae sedis</taxon>
        <taxon>Eremomycetales</taxon>
        <taxon>Eremomycetaceae</taxon>
        <taxon>Eremomyces</taxon>
    </lineage>
</organism>
<reference evidence="3" key="3">
    <citation type="submission" date="2025-04" db="UniProtKB">
        <authorList>
            <consortium name="RefSeq"/>
        </authorList>
    </citation>
    <scope>IDENTIFICATION</scope>
    <source>
        <strain evidence="3">CBS 781.70</strain>
    </source>
</reference>
<name>A0A6G1GAF5_9PEZI</name>
<evidence type="ECO:0000313" key="3">
    <source>
        <dbReference type="RefSeq" id="XP_033536450.1"/>
    </source>
</evidence>
<dbReference type="RefSeq" id="XP_033536450.1">
    <property type="nucleotide sequence ID" value="XM_033674574.1"/>
</dbReference>
<dbReference type="Proteomes" id="UP000504638">
    <property type="component" value="Unplaced"/>
</dbReference>
<dbReference type="GeneID" id="54415144"/>
<reference evidence="1 3" key="1">
    <citation type="submission" date="2020-01" db="EMBL/GenBank/DDBJ databases">
        <authorList>
            <consortium name="DOE Joint Genome Institute"/>
            <person name="Haridas S."/>
            <person name="Albert R."/>
            <person name="Binder M."/>
            <person name="Bloem J."/>
            <person name="Labutti K."/>
            <person name="Salamov A."/>
            <person name="Andreopoulos B."/>
            <person name="Baker S.E."/>
            <person name="Barry K."/>
            <person name="Bills G."/>
            <person name="Bluhm B.H."/>
            <person name="Cannon C."/>
            <person name="Castanera R."/>
            <person name="Culley D.E."/>
            <person name="Daum C."/>
            <person name="Ezra D."/>
            <person name="Gonzalez J.B."/>
            <person name="Henrissat B."/>
            <person name="Kuo A."/>
            <person name="Liang C."/>
            <person name="Lipzen A."/>
            <person name="Lutzoni F."/>
            <person name="Magnuson J."/>
            <person name="Mondo S."/>
            <person name="Nolan M."/>
            <person name="Ohm R."/>
            <person name="Pangilinan J."/>
            <person name="Park H.-J."/>
            <person name="Ramirez L."/>
            <person name="Alfaro M."/>
            <person name="Sun H."/>
            <person name="Tritt A."/>
            <person name="Yoshinaga Y."/>
            <person name="Zwiers L.-H."/>
            <person name="Turgeon B.G."/>
            <person name="Goodwin S.B."/>
            <person name="Spatafora J.W."/>
            <person name="Crous P.W."/>
            <person name="Grigoriev I.V."/>
        </authorList>
    </citation>
    <scope>NUCLEOTIDE SEQUENCE</scope>
    <source>
        <strain evidence="1 3">CBS 781.70</strain>
    </source>
</reference>
<protein>
    <submittedName>
        <fullName evidence="1 3">Uncharacterized protein</fullName>
    </submittedName>
</protein>
<dbReference type="EMBL" id="ML975152">
    <property type="protein sequence ID" value="KAF1814819.1"/>
    <property type="molecule type" value="Genomic_DNA"/>
</dbReference>
<evidence type="ECO:0000313" key="1">
    <source>
        <dbReference type="EMBL" id="KAF1814819.1"/>
    </source>
</evidence>
<reference evidence="3" key="2">
    <citation type="submission" date="2020-04" db="EMBL/GenBank/DDBJ databases">
        <authorList>
            <consortium name="NCBI Genome Project"/>
        </authorList>
    </citation>
    <scope>NUCLEOTIDE SEQUENCE</scope>
    <source>
        <strain evidence="3">CBS 781.70</strain>
    </source>
</reference>
<dbReference type="OrthoDB" id="5139943at2759"/>
<dbReference type="AlphaFoldDB" id="A0A6G1GAF5"/>
<keyword evidence="2" id="KW-1185">Reference proteome</keyword>
<sequence>MGCSTYVEFSKIDNAILGIPFGGSTTDWIVSRYLLTLRLLSHPIEPVELRVDAETEADGQLLLLQEGWKRLYKSITACNGIWGTETPFPESMHVLAYSMAAQWTSLLLIKLFRMLQSRLSRAGYVDATSAGLSPEHSQLPSNLILPPSIDTIPLAQIYADPENDKSALLSDCFGSFEASYRFAVSHLKTMATKQFMEDDWVGYYSCCNAQDTPWDMTFDGPMQGIKFSTSSSPPNHRHDMTLRSNGYDVVGAFQLFGSLNTNTGYFHLIKRYEAQPVVWNWEGRLTPWGLVGVWGRHAPSQWGGLFWLWKSSWSRPAPPGMVLEKGRGGTENLAGQISIMMFQAVSREETEVGLMWNP</sequence>
<evidence type="ECO:0000313" key="2">
    <source>
        <dbReference type="Proteomes" id="UP000504638"/>
    </source>
</evidence>